<evidence type="ECO:0000259" key="8">
    <source>
        <dbReference type="Pfam" id="PF07687"/>
    </source>
</evidence>
<comment type="subunit">
    <text evidence="3">Homodimer.</text>
</comment>
<dbReference type="InterPro" id="IPR011650">
    <property type="entry name" value="Peptidase_M20_dimer"/>
</dbReference>
<protein>
    <submittedName>
        <fullName evidence="9">Hydantoinase/carbamoylase family amidase</fullName>
        <ecNumber evidence="9">3.5.-.-</ecNumber>
    </submittedName>
</protein>
<evidence type="ECO:0000256" key="1">
    <source>
        <dbReference type="ARBA" id="ARBA00001936"/>
    </source>
</evidence>
<sequence length="384" mass="40441">MDPPRLRPGGAGGSRAVRALGRGPGAPRADGRHRQHLRRASGRGARPARRLSLGHRAAGRSLRRCGRDSGGARGGAAVERLRGLSSPFGVVVFSGEEGARFGAPCIGSRVATGAFTAATLRELTDGEGRSVSECASSVGLRPEDSAEAAWEPGSVAAFLELHIEQGRVLENRGRPLGVVDAIAGSTRVELEFSGRPDHSGATPMPMRHDALAGASEFVLEAERRALALRTTVATVGRMEVDPGSVTTVPGTARLALDVRDVDSERQRDLAEELLDRATRIASRRGLELSATLLSDQSPVVLHKPIRERLARAAEVSGTDFCVLPSGASHDTAHVAKVAPSGMVFVPSHEGISHSPREWSDVEHIARAAGVLATALTSLDARKRD</sequence>
<comment type="similarity">
    <text evidence="2">Belongs to the peptidase M20 family.</text>
</comment>
<dbReference type="SUPFAM" id="SSF53187">
    <property type="entry name" value="Zn-dependent exopeptidases"/>
    <property type="match status" value="1"/>
</dbReference>
<evidence type="ECO:0000256" key="2">
    <source>
        <dbReference type="ARBA" id="ARBA00006153"/>
    </source>
</evidence>
<name>A0A6G8PWB9_9ACTN</name>
<feature type="compositionally biased region" description="Low complexity" evidence="7">
    <location>
        <begin position="15"/>
        <end position="28"/>
    </location>
</feature>
<dbReference type="AlphaFoldDB" id="A0A6G8PWB9"/>
<dbReference type="Gene3D" id="3.30.70.360">
    <property type="match status" value="1"/>
</dbReference>
<organism evidence="9 10">
    <name type="scientific">Rubrobacter marinus</name>
    <dbReference type="NCBI Taxonomy" id="2653852"/>
    <lineage>
        <taxon>Bacteria</taxon>
        <taxon>Bacillati</taxon>
        <taxon>Actinomycetota</taxon>
        <taxon>Rubrobacteria</taxon>
        <taxon>Rubrobacterales</taxon>
        <taxon>Rubrobacteraceae</taxon>
        <taxon>Rubrobacter</taxon>
    </lineage>
</organism>
<feature type="region of interest" description="Disordered" evidence="7">
    <location>
        <begin position="1"/>
        <end position="49"/>
    </location>
</feature>
<dbReference type="Proteomes" id="UP000502706">
    <property type="component" value="Chromosome"/>
</dbReference>
<keyword evidence="4" id="KW-0479">Metal-binding</keyword>
<dbReference type="SUPFAM" id="SSF55031">
    <property type="entry name" value="Bacterial exopeptidase dimerisation domain"/>
    <property type="match status" value="1"/>
</dbReference>
<dbReference type="InterPro" id="IPR002933">
    <property type="entry name" value="Peptidase_M20"/>
</dbReference>
<accession>A0A6G8PWB9</accession>
<dbReference type="EMBL" id="CP045121">
    <property type="protein sequence ID" value="QIN78500.1"/>
    <property type="molecule type" value="Genomic_DNA"/>
</dbReference>
<evidence type="ECO:0000313" key="9">
    <source>
        <dbReference type="EMBL" id="QIN78500.1"/>
    </source>
</evidence>
<dbReference type="GO" id="GO:0046872">
    <property type="term" value="F:metal ion binding"/>
    <property type="evidence" value="ECO:0007669"/>
    <property type="project" value="UniProtKB-KW"/>
</dbReference>
<keyword evidence="6" id="KW-0464">Manganese</keyword>
<evidence type="ECO:0000256" key="4">
    <source>
        <dbReference type="ARBA" id="ARBA00022723"/>
    </source>
</evidence>
<dbReference type="InterPro" id="IPR036264">
    <property type="entry name" value="Bact_exopeptidase_dim_dom"/>
</dbReference>
<dbReference type="KEGG" id="rmar:GBA65_08175"/>
<proteinExistence type="inferred from homology"/>
<feature type="domain" description="Peptidase M20 dimerisation" evidence="8">
    <location>
        <begin position="184"/>
        <end position="279"/>
    </location>
</feature>
<dbReference type="PANTHER" id="PTHR32494">
    <property type="entry name" value="ALLANTOATE DEIMINASE-RELATED"/>
    <property type="match status" value="1"/>
</dbReference>
<evidence type="ECO:0000256" key="3">
    <source>
        <dbReference type="ARBA" id="ARBA00011738"/>
    </source>
</evidence>
<dbReference type="Pfam" id="PF01546">
    <property type="entry name" value="Peptidase_M20"/>
    <property type="match status" value="1"/>
</dbReference>
<dbReference type="GO" id="GO:0016813">
    <property type="term" value="F:hydrolase activity, acting on carbon-nitrogen (but not peptide) bonds, in linear amidines"/>
    <property type="evidence" value="ECO:0007669"/>
    <property type="project" value="InterPro"/>
</dbReference>
<dbReference type="NCBIfam" id="TIGR01879">
    <property type="entry name" value="hydantase"/>
    <property type="match status" value="1"/>
</dbReference>
<evidence type="ECO:0000256" key="7">
    <source>
        <dbReference type="SAM" id="MobiDB-lite"/>
    </source>
</evidence>
<keyword evidence="5 9" id="KW-0378">Hydrolase</keyword>
<evidence type="ECO:0000256" key="5">
    <source>
        <dbReference type="ARBA" id="ARBA00022801"/>
    </source>
</evidence>
<dbReference type="InterPro" id="IPR010158">
    <property type="entry name" value="Amidase_Cbmase"/>
</dbReference>
<dbReference type="PANTHER" id="PTHR32494:SF19">
    <property type="entry name" value="ALLANTOATE DEIMINASE-RELATED"/>
    <property type="match status" value="1"/>
</dbReference>
<evidence type="ECO:0000256" key="6">
    <source>
        <dbReference type="ARBA" id="ARBA00023211"/>
    </source>
</evidence>
<feature type="compositionally biased region" description="Basic residues" evidence="7">
    <location>
        <begin position="31"/>
        <end position="49"/>
    </location>
</feature>
<keyword evidence="10" id="KW-1185">Reference proteome</keyword>
<gene>
    <name evidence="9" type="ORF">GBA65_08175</name>
</gene>
<dbReference type="Pfam" id="PF07687">
    <property type="entry name" value="M20_dimer"/>
    <property type="match status" value="1"/>
</dbReference>
<comment type="cofactor">
    <cofactor evidence="1">
        <name>Mn(2+)</name>
        <dbReference type="ChEBI" id="CHEBI:29035"/>
    </cofactor>
</comment>
<reference evidence="9 10" key="1">
    <citation type="submission" date="2019-10" db="EMBL/GenBank/DDBJ databases">
        <title>Rubrobacter sp nov SCSIO 52915 isolated from a deep-sea sediment in the South China Sea.</title>
        <authorList>
            <person name="Chen R.W."/>
        </authorList>
    </citation>
    <scope>NUCLEOTIDE SEQUENCE [LARGE SCALE GENOMIC DNA]</scope>
    <source>
        <strain evidence="9 10">SCSIO 52915</strain>
    </source>
</reference>
<dbReference type="Gene3D" id="3.40.630.10">
    <property type="entry name" value="Zn peptidases"/>
    <property type="match status" value="1"/>
</dbReference>
<dbReference type="EC" id="3.5.-.-" evidence="9"/>
<evidence type="ECO:0000313" key="10">
    <source>
        <dbReference type="Proteomes" id="UP000502706"/>
    </source>
</evidence>